<evidence type="ECO:0000256" key="3">
    <source>
        <dbReference type="ARBA" id="ARBA00022827"/>
    </source>
</evidence>
<dbReference type="SUPFAM" id="SSF51905">
    <property type="entry name" value="FAD/NAD(P)-binding domain"/>
    <property type="match status" value="1"/>
</dbReference>
<gene>
    <name evidence="6" type="ORF">GGQ98_001576</name>
</gene>
<evidence type="ECO:0000259" key="5">
    <source>
        <dbReference type="Pfam" id="PF00890"/>
    </source>
</evidence>
<keyword evidence="2" id="KW-0285">Flavoprotein</keyword>
<proteinExistence type="predicted"/>
<evidence type="ECO:0000256" key="2">
    <source>
        <dbReference type="ARBA" id="ARBA00022630"/>
    </source>
</evidence>
<dbReference type="EMBL" id="JACHNZ010000015">
    <property type="protein sequence ID" value="MBB4631959.1"/>
    <property type="molecule type" value="Genomic_DNA"/>
</dbReference>
<dbReference type="PANTHER" id="PTHR43400:SF10">
    <property type="entry name" value="3-OXOSTEROID 1-DEHYDROGENASE"/>
    <property type="match status" value="1"/>
</dbReference>
<protein>
    <submittedName>
        <fullName evidence="6">3-oxosteroid 1-dehydrogenase</fullName>
        <ecNumber evidence="6">1.3.99.4</ecNumber>
    </submittedName>
</protein>
<reference evidence="6 7" key="1">
    <citation type="submission" date="2020-08" db="EMBL/GenBank/DDBJ databases">
        <title>Genomic Encyclopedia of Type Strains, Phase IV (KMG-IV): sequencing the most valuable type-strain genomes for metagenomic binning, comparative biology and taxonomic classification.</title>
        <authorList>
            <person name="Goeker M."/>
        </authorList>
    </citation>
    <scope>NUCLEOTIDE SEQUENCE [LARGE SCALE GENOMIC DNA]</scope>
    <source>
        <strain evidence="6 7">DSM 17328</strain>
    </source>
</reference>
<name>A0A7W7B0U9_9SPHN</name>
<keyword evidence="3" id="KW-0274">FAD</keyword>
<dbReference type="Pfam" id="PF00890">
    <property type="entry name" value="FAD_binding_2"/>
    <property type="match status" value="1"/>
</dbReference>
<feature type="domain" description="FAD-dependent oxidoreductase 2 FAD-binding" evidence="5">
    <location>
        <begin position="13"/>
        <end position="538"/>
    </location>
</feature>
<dbReference type="GO" id="GO:0008202">
    <property type="term" value="P:steroid metabolic process"/>
    <property type="evidence" value="ECO:0007669"/>
    <property type="project" value="UniProtKB-ARBA"/>
</dbReference>
<dbReference type="InterPro" id="IPR050315">
    <property type="entry name" value="FAD-oxidoreductase_2"/>
</dbReference>
<dbReference type="AlphaFoldDB" id="A0A7W7B0U9"/>
<evidence type="ECO:0000313" key="6">
    <source>
        <dbReference type="EMBL" id="MBB4631959.1"/>
    </source>
</evidence>
<dbReference type="InterPro" id="IPR003953">
    <property type="entry name" value="FAD-dep_OxRdtase_2_FAD-bd"/>
</dbReference>
<keyword evidence="4 6" id="KW-0560">Oxidoreductase</keyword>
<dbReference type="PRINTS" id="PR00411">
    <property type="entry name" value="PNDRDTASEI"/>
</dbReference>
<dbReference type="GO" id="GO:0047571">
    <property type="term" value="F:3-oxosteroid 1-dehydrogenase activity"/>
    <property type="evidence" value="ECO:0007669"/>
    <property type="project" value="UniProtKB-EC"/>
</dbReference>
<dbReference type="PANTHER" id="PTHR43400">
    <property type="entry name" value="FUMARATE REDUCTASE"/>
    <property type="match status" value="1"/>
</dbReference>
<comment type="caution">
    <text evidence="6">The sequence shown here is derived from an EMBL/GenBank/DDBJ whole genome shotgun (WGS) entry which is preliminary data.</text>
</comment>
<evidence type="ECO:0000313" key="7">
    <source>
        <dbReference type="Proteomes" id="UP000566324"/>
    </source>
</evidence>
<sequence length="556" mass="60014">MTKASLPWDHEVDLVIVGSGAGAVTAALRARKWGKTALIVEKAEFFGGSTALSGGVTWIPNAAPLLRAGADDSIEKGRAYLDACAGPYAAGTTRERREAYLSKGPEMISFLESEGMEFAYLDGFSDYHEGEYPGGLARGRSLGGKLFALNRLGDWLPKMRRASGIQEIPATVPEIGQLVLSGRTWKSRITFVKVGWRMIQRKLGRLLVAAGASLQGRLFLLAKNAGQEIWLGSPLTDLIREDGRVVGVVVRQNGRDVRVRARYGVLLDAGGFARNPDMRANMSRVPHSRWTVANEGDTGEVMQMATGLGADTAMTQEAWWIPASFLPDGSISWHNPIDMGKPHAIVVDQGGSRYVNESTSYVTVGLAMFERDKTVPAVPSWFIVESRHRDRYRMGIAPAGKTPEDWITSGYMKRADTIDDLARQCDIPPEQLRKTVDRFNGFAEAGHDADFGKGESAYNRVWGDPTNKPNPSLGKIEIGPFYAVKVFPADVGTCGGLVADEYARVLDKAGQPIPGLYAAGNITASVMGPSYPGAGASIGASMVFSYIAADHALRGS</sequence>
<dbReference type="InterPro" id="IPR036188">
    <property type="entry name" value="FAD/NAD-bd_sf"/>
</dbReference>
<dbReference type="EC" id="1.3.99.4" evidence="6"/>
<dbReference type="InterPro" id="IPR027477">
    <property type="entry name" value="Succ_DH/fumarate_Rdtase_cat_sf"/>
</dbReference>
<evidence type="ECO:0000256" key="4">
    <source>
        <dbReference type="ARBA" id="ARBA00023002"/>
    </source>
</evidence>
<keyword evidence="7" id="KW-1185">Reference proteome</keyword>
<evidence type="ECO:0000256" key="1">
    <source>
        <dbReference type="ARBA" id="ARBA00001974"/>
    </source>
</evidence>
<dbReference type="Proteomes" id="UP000566324">
    <property type="component" value="Unassembled WGS sequence"/>
</dbReference>
<dbReference type="RefSeq" id="WP_207791311.1">
    <property type="nucleotide sequence ID" value="NZ_JACHNZ010000015.1"/>
</dbReference>
<dbReference type="Gene3D" id="3.50.50.60">
    <property type="entry name" value="FAD/NAD(P)-binding domain"/>
    <property type="match status" value="2"/>
</dbReference>
<accession>A0A7W7B0U9</accession>
<organism evidence="6 7">
    <name type="scientific">Sphingosinicella soli</name>
    <dbReference type="NCBI Taxonomy" id="333708"/>
    <lineage>
        <taxon>Bacteria</taxon>
        <taxon>Pseudomonadati</taxon>
        <taxon>Pseudomonadota</taxon>
        <taxon>Alphaproteobacteria</taxon>
        <taxon>Sphingomonadales</taxon>
        <taxon>Sphingosinicellaceae</taxon>
        <taxon>Sphingosinicella</taxon>
    </lineage>
</organism>
<dbReference type="Gene3D" id="3.90.700.10">
    <property type="entry name" value="Succinate dehydrogenase/fumarate reductase flavoprotein, catalytic domain"/>
    <property type="match status" value="1"/>
</dbReference>
<comment type="cofactor">
    <cofactor evidence="1">
        <name>FAD</name>
        <dbReference type="ChEBI" id="CHEBI:57692"/>
    </cofactor>
</comment>
<dbReference type="SUPFAM" id="SSF56425">
    <property type="entry name" value="Succinate dehydrogenase/fumarate reductase flavoprotein, catalytic domain"/>
    <property type="match status" value="1"/>
</dbReference>